<proteinExistence type="predicted"/>
<protein>
    <submittedName>
        <fullName evidence="1">Uncharacterized protein</fullName>
    </submittedName>
</protein>
<comment type="caution">
    <text evidence="1">The sequence shown here is derived from an EMBL/GenBank/DDBJ whole genome shotgun (WGS) entry which is preliminary data.</text>
</comment>
<evidence type="ECO:0000313" key="2">
    <source>
        <dbReference type="Proteomes" id="UP000037046"/>
    </source>
</evidence>
<name>A0A0L6CPT4_9RHOB</name>
<dbReference type="EMBL" id="LGVV01000109">
    <property type="protein sequence ID" value="KNX39779.1"/>
    <property type="molecule type" value="Genomic_DNA"/>
</dbReference>
<reference evidence="2" key="1">
    <citation type="submission" date="2015-07" db="EMBL/GenBank/DDBJ databases">
        <title>Draft Genome Sequence of Roseovarius tolerans EL-164, a producer of N-Acylated Alanine Methyl Esters (NAMEs).</title>
        <authorList>
            <person name="Voget S."/>
            <person name="Bruns H."/>
            <person name="Wagner-Doebler I."/>
            <person name="Schulz S."/>
            <person name="Daniel R."/>
        </authorList>
    </citation>
    <scope>NUCLEOTIDE SEQUENCE [LARGE SCALE GENOMIC DNA]</scope>
    <source>
        <strain evidence="2">EL-164</strain>
    </source>
</reference>
<dbReference type="AlphaFoldDB" id="A0A0L6CPT4"/>
<accession>A0A0L6CPT4</accession>
<sequence length="217" mass="24106">MARGNREQRLPHLDLKRRADHVEHGFAASLKPCIHPMRDLLRGLYIDRVGPPRAHIGHGHITSKLCGKGHTAQTTVGPHGKRLTEGAVEPAVIDDQSRPLARELTGAHRLPSQKQIMQPPRARQPRRIGGLQSGIALRQKGLGMTKRQILLVTLGRYAHPLREKPLKMRGAHAHLTRKVLERKCLVARIDQVNRTAHDVVVVGIVGCMILHCDLCGM</sequence>
<keyword evidence="2" id="KW-1185">Reference proteome</keyword>
<organism evidence="1 2">
    <name type="scientific">Roseovarius tolerans</name>
    <dbReference type="NCBI Taxonomy" id="74031"/>
    <lineage>
        <taxon>Bacteria</taxon>
        <taxon>Pseudomonadati</taxon>
        <taxon>Pseudomonadota</taxon>
        <taxon>Alphaproteobacteria</taxon>
        <taxon>Rhodobacterales</taxon>
        <taxon>Roseobacteraceae</taxon>
        <taxon>Roseovarius</taxon>
    </lineage>
</organism>
<evidence type="ECO:0000313" key="1">
    <source>
        <dbReference type="EMBL" id="KNX39779.1"/>
    </source>
</evidence>
<dbReference type="Proteomes" id="UP000037046">
    <property type="component" value="Unassembled WGS sequence"/>
</dbReference>
<gene>
    <name evidence="1" type="ORF">ROTO_36800</name>
</gene>